<dbReference type="GO" id="GO:0030170">
    <property type="term" value="F:pyridoxal phosphate binding"/>
    <property type="evidence" value="ECO:0007669"/>
    <property type="project" value="InterPro"/>
</dbReference>
<evidence type="ECO:0000313" key="10">
    <source>
        <dbReference type="Proteomes" id="UP000190064"/>
    </source>
</evidence>
<dbReference type="InterPro" id="IPR015422">
    <property type="entry name" value="PyrdxlP-dep_Trfase_small"/>
</dbReference>
<dbReference type="PROSITE" id="PS50949">
    <property type="entry name" value="HTH_GNTR"/>
    <property type="match status" value="1"/>
</dbReference>
<keyword evidence="6" id="KW-0238">DNA-binding</keyword>
<dbReference type="InterPro" id="IPR000524">
    <property type="entry name" value="Tscrpt_reg_HTH_GntR"/>
</dbReference>
<evidence type="ECO:0000259" key="8">
    <source>
        <dbReference type="PROSITE" id="PS50949"/>
    </source>
</evidence>
<evidence type="ECO:0000313" key="9">
    <source>
        <dbReference type="EMBL" id="OOV86830.1"/>
    </source>
</evidence>
<keyword evidence="5" id="KW-0805">Transcription regulation</keyword>
<comment type="caution">
    <text evidence="9">The sequence shown here is derived from an EMBL/GenBank/DDBJ whole genome shotgun (WGS) entry which is preliminary data.</text>
</comment>
<dbReference type="SUPFAM" id="SSF46785">
    <property type="entry name" value="Winged helix' DNA-binding domain"/>
    <property type="match status" value="1"/>
</dbReference>
<evidence type="ECO:0000256" key="7">
    <source>
        <dbReference type="ARBA" id="ARBA00023163"/>
    </source>
</evidence>
<proteinExistence type="inferred from homology"/>
<dbReference type="Gene3D" id="3.40.640.10">
    <property type="entry name" value="Type I PLP-dependent aspartate aminotransferase-like (Major domain)"/>
    <property type="match status" value="1"/>
</dbReference>
<dbReference type="EMBL" id="MTSD02000004">
    <property type="protein sequence ID" value="OOV86830.1"/>
    <property type="molecule type" value="Genomic_DNA"/>
</dbReference>
<evidence type="ECO:0000256" key="5">
    <source>
        <dbReference type="ARBA" id="ARBA00023015"/>
    </source>
</evidence>
<dbReference type="Pfam" id="PF00155">
    <property type="entry name" value="Aminotran_1_2"/>
    <property type="match status" value="1"/>
</dbReference>
<dbReference type="FunFam" id="3.40.640.10:FF:000023">
    <property type="entry name" value="Transcriptional regulator, GntR family"/>
    <property type="match status" value="1"/>
</dbReference>
<dbReference type="Pfam" id="PF00392">
    <property type="entry name" value="GntR"/>
    <property type="match status" value="1"/>
</dbReference>
<dbReference type="PANTHER" id="PTHR46577:SF2">
    <property type="entry name" value="TRANSCRIPTIONAL REGULATORY PROTEIN"/>
    <property type="match status" value="1"/>
</dbReference>
<dbReference type="CDD" id="cd07377">
    <property type="entry name" value="WHTH_GntR"/>
    <property type="match status" value="1"/>
</dbReference>
<dbReference type="AlphaFoldDB" id="A0A1T1HAQ3"/>
<comment type="similarity">
    <text evidence="1">In the C-terminal section; belongs to the class-I pyridoxal-phosphate-dependent aminotransferase family.</text>
</comment>
<keyword evidence="3" id="KW-0808">Transferase</keyword>
<dbReference type="Proteomes" id="UP000190064">
    <property type="component" value="Unassembled WGS sequence"/>
</dbReference>
<gene>
    <name evidence="9" type="ORF">BTA35_0211055</name>
</gene>
<dbReference type="GO" id="GO:0008483">
    <property type="term" value="F:transaminase activity"/>
    <property type="evidence" value="ECO:0007669"/>
    <property type="project" value="UniProtKB-KW"/>
</dbReference>
<dbReference type="PANTHER" id="PTHR46577">
    <property type="entry name" value="HTH-TYPE TRANSCRIPTIONAL REGULATORY PROTEIN GABR"/>
    <property type="match status" value="1"/>
</dbReference>
<dbReference type="InterPro" id="IPR036388">
    <property type="entry name" value="WH-like_DNA-bd_sf"/>
</dbReference>
<dbReference type="CDD" id="cd00609">
    <property type="entry name" value="AAT_like"/>
    <property type="match status" value="1"/>
</dbReference>
<keyword evidence="2" id="KW-0032">Aminotransferase</keyword>
<dbReference type="InterPro" id="IPR004839">
    <property type="entry name" value="Aminotransferase_I/II_large"/>
</dbReference>
<dbReference type="InterPro" id="IPR015424">
    <property type="entry name" value="PyrdxlP-dep_Trfase"/>
</dbReference>
<evidence type="ECO:0000256" key="2">
    <source>
        <dbReference type="ARBA" id="ARBA00022576"/>
    </source>
</evidence>
<dbReference type="InterPro" id="IPR036390">
    <property type="entry name" value="WH_DNA-bd_sf"/>
</dbReference>
<evidence type="ECO:0000256" key="4">
    <source>
        <dbReference type="ARBA" id="ARBA00022898"/>
    </source>
</evidence>
<dbReference type="GO" id="GO:0003677">
    <property type="term" value="F:DNA binding"/>
    <property type="evidence" value="ECO:0007669"/>
    <property type="project" value="UniProtKB-KW"/>
</dbReference>
<reference evidence="9" key="1">
    <citation type="submission" date="2017-02" db="EMBL/GenBank/DDBJ databases">
        <title>Draft Genome Sequence of the Salt Water Bacterium Oceanospirillum linum ATCC 11336.</title>
        <authorList>
            <person name="Trachtenberg A.M."/>
            <person name="Carney J.G."/>
            <person name="Linnane J.D."/>
            <person name="Rheaume B.A."/>
            <person name="Pitts N.L."/>
            <person name="Mykles D.L."/>
            <person name="Maclea K.S."/>
        </authorList>
    </citation>
    <scope>NUCLEOTIDE SEQUENCE [LARGE SCALE GENOMIC DNA]</scope>
    <source>
        <strain evidence="9">ATCC 11336</strain>
    </source>
</reference>
<accession>A0A1T1HAQ3</accession>
<evidence type="ECO:0000256" key="3">
    <source>
        <dbReference type="ARBA" id="ARBA00022679"/>
    </source>
</evidence>
<keyword evidence="10" id="KW-1185">Reference proteome</keyword>
<protein>
    <recommendedName>
        <fullName evidence="8">HTH gntR-type domain-containing protein</fullName>
    </recommendedName>
</protein>
<sequence>MTQPASHNQTLYQQIADELARQITEGIFQPGDKLPSIRKLSQQRSVSIATIQSAYEQLELQHLIESRPQSGFYVRQPVTPTYGGTLSEKSGISRMLSPFGSEAGQSCELPTPDQHTDLSLPTAVSIKQSASEVLRRCQQPELINLGTAIPSPDFLPVKQLQRIMGSLVRKRMDEVVVSVFPPGLEELRNQIAKRMAESGCHVAANEIVITNGCQEALTLCLRAVAQPGDVIAIESPAFVGLLQTIESLGMKALEIPTHPQKGISLEALQLALQQWPVKAVALVPTYNNPLGFTMPVEHRRKLLTLLKPLSIPVIEDDLFGDLDYSGNRTPAIKAYDEDGLVLYCSSVSKSIASGLRVGWVSGGRYQQHIEFLKSFSSVGTSTLSQMAVAEFMANGGYDRHLRRIQAAYARQVQLMGEAVSRWFPEGTTLTRPMGGYILWVGLPGKVDTFQLHHRALEQGIGIMPGKLFSARDHYQNFLRVNCAIIWDEQVDNAVRCLGELAQELLATEGEPGEEA</sequence>
<dbReference type="Gene3D" id="1.10.10.10">
    <property type="entry name" value="Winged helix-like DNA-binding domain superfamily/Winged helix DNA-binding domain"/>
    <property type="match status" value="1"/>
</dbReference>
<dbReference type="STRING" id="966.BTA35_0211055"/>
<dbReference type="SUPFAM" id="SSF53383">
    <property type="entry name" value="PLP-dependent transferases"/>
    <property type="match status" value="1"/>
</dbReference>
<keyword evidence="4" id="KW-0663">Pyridoxal phosphate</keyword>
<dbReference type="RefSeq" id="WP_078319881.1">
    <property type="nucleotide sequence ID" value="NZ_FXTS01000005.1"/>
</dbReference>
<feature type="domain" description="HTH gntR-type" evidence="8">
    <location>
        <begin position="9"/>
        <end position="77"/>
    </location>
</feature>
<keyword evidence="7" id="KW-0804">Transcription</keyword>
<evidence type="ECO:0000256" key="1">
    <source>
        <dbReference type="ARBA" id="ARBA00005384"/>
    </source>
</evidence>
<dbReference type="InterPro" id="IPR051446">
    <property type="entry name" value="HTH_trans_reg/aminotransferase"/>
</dbReference>
<name>A0A1T1HAQ3_OCELI</name>
<evidence type="ECO:0000256" key="6">
    <source>
        <dbReference type="ARBA" id="ARBA00023125"/>
    </source>
</evidence>
<dbReference type="InterPro" id="IPR015421">
    <property type="entry name" value="PyrdxlP-dep_Trfase_major"/>
</dbReference>
<organism evidence="9 10">
    <name type="scientific">Oceanospirillum linum</name>
    <dbReference type="NCBI Taxonomy" id="966"/>
    <lineage>
        <taxon>Bacteria</taxon>
        <taxon>Pseudomonadati</taxon>
        <taxon>Pseudomonadota</taxon>
        <taxon>Gammaproteobacteria</taxon>
        <taxon>Oceanospirillales</taxon>
        <taxon>Oceanospirillaceae</taxon>
        <taxon>Oceanospirillum</taxon>
    </lineage>
</organism>
<dbReference type="Gene3D" id="3.90.1150.10">
    <property type="entry name" value="Aspartate Aminotransferase, domain 1"/>
    <property type="match status" value="1"/>
</dbReference>
<dbReference type="SMART" id="SM00345">
    <property type="entry name" value="HTH_GNTR"/>
    <property type="match status" value="1"/>
</dbReference>
<dbReference type="GO" id="GO:0003700">
    <property type="term" value="F:DNA-binding transcription factor activity"/>
    <property type="evidence" value="ECO:0007669"/>
    <property type="project" value="InterPro"/>
</dbReference>